<keyword evidence="2" id="KW-0328">Glycosyltransferase</keyword>
<dbReference type="GO" id="GO:0016020">
    <property type="term" value="C:membrane"/>
    <property type="evidence" value="ECO:0007669"/>
    <property type="project" value="UniProtKB-SubCell"/>
</dbReference>
<reference evidence="9 10" key="1">
    <citation type="submission" date="2012-02" db="EMBL/GenBank/DDBJ databases">
        <title>Complete genome sequence of Phycisphaera mikurensis NBRC 102666.</title>
        <authorList>
            <person name="Ankai A."/>
            <person name="Hosoyama A."/>
            <person name="Terui Y."/>
            <person name="Sekine M."/>
            <person name="Fukai R."/>
            <person name="Kato Y."/>
            <person name="Nakamura S."/>
            <person name="Yamada-Narita S."/>
            <person name="Kawakoshi A."/>
            <person name="Fukunaga Y."/>
            <person name="Yamazaki S."/>
            <person name="Fujita N."/>
        </authorList>
    </citation>
    <scope>NUCLEOTIDE SEQUENCE [LARGE SCALE GENOMIC DNA]</scope>
    <source>
        <strain evidence="10">NBRC 102666 / KCTC 22515 / FYK2301M01</strain>
    </source>
</reference>
<dbReference type="AlphaFoldDB" id="I0IE37"/>
<dbReference type="InterPro" id="IPR049625">
    <property type="entry name" value="Glyco_transf_61_cat"/>
</dbReference>
<dbReference type="EMBL" id="AP012338">
    <property type="protein sequence ID" value="BAM03525.1"/>
    <property type="molecule type" value="Genomic_DNA"/>
</dbReference>
<dbReference type="PANTHER" id="PTHR20961">
    <property type="entry name" value="GLYCOSYLTRANSFERASE"/>
    <property type="match status" value="1"/>
</dbReference>
<proteinExistence type="predicted"/>
<dbReference type="HOGENOM" id="CLU_737428_0_0_0"/>
<sequence length="375" mass="40940">MGAGLPARAVGWRGLRDRSLAEAAAALPGARLEEVHPPRVHANPLPRGVGSASELPADAGWWGYAMADVPARAAEATQVAELGPAEILWYRDPEQNDDFFPAIVAGRGSKLRMREVRFRPRHERLLMGNGLPAPREVPEAVWFLERVWHNHSHWLAAHLPKLLLLRGLGRLKNVLLPARMPPAHEASLRLLGLPESAFLRFDEDRPLRVGRLTALSTDRFAPELVGLIPRALALADAPAPTRRVWVSRERATRRRLLGVAALHRVLDDHGFERVVFEELDLPAQAALMRETGVLAGPHGAGLTNMLFAPRGLEVVELADPGFPNPNFYALGAALGHRHRFVPARPVGDRPPVEQDLAVEPGALAAALATLEEAPA</sequence>
<evidence type="ECO:0000256" key="2">
    <source>
        <dbReference type="ARBA" id="ARBA00022676"/>
    </source>
</evidence>
<dbReference type="PANTHER" id="PTHR20961:SF38">
    <property type="entry name" value="PROTEIN O-LINKED-MANNOSE BETA-1,4-N-ACETYLGLUCOSAMINYLTRANSFERASE 2"/>
    <property type="match status" value="1"/>
</dbReference>
<dbReference type="eggNOG" id="COG4421">
    <property type="taxonomic scope" value="Bacteria"/>
</dbReference>
<evidence type="ECO:0000313" key="9">
    <source>
        <dbReference type="EMBL" id="BAM03525.1"/>
    </source>
</evidence>
<feature type="domain" description="Glycosyltransferase 61 catalytic" evidence="8">
    <location>
        <begin position="153"/>
        <end position="315"/>
    </location>
</feature>
<evidence type="ECO:0000256" key="3">
    <source>
        <dbReference type="ARBA" id="ARBA00022679"/>
    </source>
</evidence>
<name>I0IE37_PHYMF</name>
<dbReference type="KEGG" id="phm:PSMK_13660"/>
<evidence type="ECO:0000256" key="6">
    <source>
        <dbReference type="ARBA" id="ARBA00023136"/>
    </source>
</evidence>
<evidence type="ECO:0000256" key="4">
    <source>
        <dbReference type="ARBA" id="ARBA00022692"/>
    </source>
</evidence>
<evidence type="ECO:0000256" key="5">
    <source>
        <dbReference type="ARBA" id="ARBA00022989"/>
    </source>
</evidence>
<dbReference type="InterPro" id="IPR007657">
    <property type="entry name" value="Glycosyltransferase_61"/>
</dbReference>
<comment type="subcellular location">
    <subcellularLocation>
        <location evidence="1">Membrane</location>
        <topology evidence="1">Single-pass membrane protein</topology>
    </subcellularLocation>
</comment>
<dbReference type="STRING" id="1142394.PSMK_13660"/>
<dbReference type="Pfam" id="PF04577">
    <property type="entry name" value="Glyco_transf_61"/>
    <property type="match status" value="1"/>
</dbReference>
<organism evidence="9 10">
    <name type="scientific">Phycisphaera mikurensis (strain NBRC 102666 / KCTC 22515 / FYK2301M01)</name>
    <dbReference type="NCBI Taxonomy" id="1142394"/>
    <lineage>
        <taxon>Bacteria</taxon>
        <taxon>Pseudomonadati</taxon>
        <taxon>Planctomycetota</taxon>
        <taxon>Phycisphaerae</taxon>
        <taxon>Phycisphaerales</taxon>
        <taxon>Phycisphaeraceae</taxon>
        <taxon>Phycisphaera</taxon>
    </lineage>
</organism>
<accession>I0IE37</accession>
<keyword evidence="5" id="KW-1133">Transmembrane helix</keyword>
<evidence type="ECO:0000259" key="8">
    <source>
        <dbReference type="Pfam" id="PF04577"/>
    </source>
</evidence>
<keyword evidence="7" id="KW-0325">Glycoprotein</keyword>
<evidence type="ECO:0000313" key="10">
    <source>
        <dbReference type="Proteomes" id="UP000007881"/>
    </source>
</evidence>
<keyword evidence="4" id="KW-0812">Transmembrane</keyword>
<protein>
    <recommendedName>
        <fullName evidence="8">Glycosyltransferase 61 catalytic domain-containing protein</fullName>
    </recommendedName>
</protein>
<gene>
    <name evidence="9" type="ordered locus">PSMK_13660</name>
</gene>
<evidence type="ECO:0000256" key="7">
    <source>
        <dbReference type="ARBA" id="ARBA00023180"/>
    </source>
</evidence>
<evidence type="ECO:0000256" key="1">
    <source>
        <dbReference type="ARBA" id="ARBA00004167"/>
    </source>
</evidence>
<keyword evidence="3" id="KW-0808">Transferase</keyword>
<keyword evidence="10" id="KW-1185">Reference proteome</keyword>
<keyword evidence="6" id="KW-0472">Membrane</keyword>
<dbReference type="GO" id="GO:0016757">
    <property type="term" value="F:glycosyltransferase activity"/>
    <property type="evidence" value="ECO:0007669"/>
    <property type="project" value="UniProtKB-KW"/>
</dbReference>
<dbReference type="Proteomes" id="UP000007881">
    <property type="component" value="Chromosome"/>
</dbReference>